<evidence type="ECO:0000256" key="1">
    <source>
        <dbReference type="SAM" id="MobiDB-lite"/>
    </source>
</evidence>
<dbReference type="RefSeq" id="WP_044580094.1">
    <property type="nucleotide sequence ID" value="NZ_BAABDR010000029.1"/>
</dbReference>
<dbReference type="EMBL" id="LK022848">
    <property type="protein sequence ID" value="CDR17283.1"/>
    <property type="molecule type" value="Genomic_DNA"/>
</dbReference>
<feature type="compositionally biased region" description="Polar residues" evidence="1">
    <location>
        <begin position="1"/>
        <end position="10"/>
    </location>
</feature>
<proteinExistence type="predicted"/>
<evidence type="ECO:0000313" key="4">
    <source>
        <dbReference type="EMBL" id="MBP2064184.1"/>
    </source>
</evidence>
<keyword evidence="5" id="KW-1185">Reference proteome</keyword>
<dbReference type="GeneID" id="32472695"/>
<keyword evidence="2" id="KW-0812">Transmembrane</keyword>
<organism evidence="3">
    <name type="scientific">Streptomyces iranensis</name>
    <dbReference type="NCBI Taxonomy" id="576784"/>
    <lineage>
        <taxon>Bacteria</taxon>
        <taxon>Bacillati</taxon>
        <taxon>Actinomycetota</taxon>
        <taxon>Actinomycetes</taxon>
        <taxon>Kitasatosporales</taxon>
        <taxon>Streptomycetaceae</taxon>
        <taxon>Streptomyces</taxon>
        <taxon>Streptomyces violaceusniger group</taxon>
    </lineage>
</organism>
<protein>
    <submittedName>
        <fullName evidence="4">Membrane protein</fullName>
    </submittedName>
</protein>
<keyword evidence="2" id="KW-0472">Membrane</keyword>
<name>A0A061AA49_9ACTN</name>
<dbReference type="AlphaFoldDB" id="A0A061AA49"/>
<accession>A0A061AA49</accession>
<feature type="transmembrane region" description="Helical" evidence="2">
    <location>
        <begin position="60"/>
        <end position="83"/>
    </location>
</feature>
<reference evidence="4 5" key="2">
    <citation type="submission" date="2021-03" db="EMBL/GenBank/DDBJ databases">
        <title>Genomic Encyclopedia of Type Strains, Phase IV (KMG-IV): sequencing the most valuable type-strain genomes for metagenomic binning, comparative biology and taxonomic classification.</title>
        <authorList>
            <person name="Goeker M."/>
        </authorList>
    </citation>
    <scope>NUCLEOTIDE SEQUENCE [LARGE SCALE GENOMIC DNA]</scope>
    <source>
        <strain evidence="4 5">DSM 41954</strain>
    </source>
</reference>
<evidence type="ECO:0000313" key="3">
    <source>
        <dbReference type="EMBL" id="CDR17283.1"/>
    </source>
</evidence>
<keyword evidence="2" id="KW-1133">Transmembrane helix</keyword>
<gene>
    <name evidence="4" type="ORF">J2Z30_005207</name>
    <name evidence="3" type="ORF">SIRAN9311</name>
</gene>
<reference evidence="3" key="1">
    <citation type="submission" date="2014-05" db="EMBL/GenBank/DDBJ databases">
        <authorList>
            <person name="Horn Fabian"/>
        </authorList>
    </citation>
    <scope>NUCLEOTIDE SEQUENCE</scope>
</reference>
<evidence type="ECO:0000313" key="5">
    <source>
        <dbReference type="Proteomes" id="UP000756710"/>
    </source>
</evidence>
<dbReference type="Proteomes" id="UP000756710">
    <property type="component" value="Unassembled WGS sequence"/>
</dbReference>
<feature type="region of interest" description="Disordered" evidence="1">
    <location>
        <begin position="1"/>
        <end position="22"/>
    </location>
</feature>
<sequence>MTENASENPTPGSPPETAVPWGDRLPVEQAKEWEAVRPGTVEWMLTELQREREHRRRMDWVHTGLQAFGSLLGAGTVVAYIWVATYFLAHDAATQGAAILGGGTAALVGGFLGKRYGDRR</sequence>
<dbReference type="EMBL" id="JAGGLR010000014">
    <property type="protein sequence ID" value="MBP2064184.1"/>
    <property type="molecule type" value="Genomic_DNA"/>
</dbReference>
<dbReference type="HOGENOM" id="CLU_2048424_0_0_11"/>
<evidence type="ECO:0000256" key="2">
    <source>
        <dbReference type="SAM" id="Phobius"/>
    </source>
</evidence>
<feature type="transmembrane region" description="Helical" evidence="2">
    <location>
        <begin position="95"/>
        <end position="113"/>
    </location>
</feature>